<reference evidence="2" key="1">
    <citation type="submission" date="2017-07" db="EMBL/GenBank/DDBJ databases">
        <authorList>
            <person name="Boucher Y."/>
            <person name="Orata F.D."/>
        </authorList>
    </citation>
    <scope>NUCLEOTIDE SEQUENCE [LARGE SCALE GENOMIC DNA]</scope>
    <source>
        <strain evidence="2">OYP9E10</strain>
    </source>
</reference>
<evidence type="ECO:0000313" key="2">
    <source>
        <dbReference type="Proteomes" id="UP000216173"/>
    </source>
</evidence>
<organism evidence="1 2">
    <name type="scientific">Vibrio metoecus</name>
    <dbReference type="NCBI Taxonomy" id="1481663"/>
    <lineage>
        <taxon>Bacteria</taxon>
        <taxon>Pseudomonadati</taxon>
        <taxon>Pseudomonadota</taxon>
        <taxon>Gammaproteobacteria</taxon>
        <taxon>Vibrionales</taxon>
        <taxon>Vibrionaceae</taxon>
        <taxon>Vibrio</taxon>
    </lineage>
</organism>
<evidence type="ECO:0000313" key="1">
    <source>
        <dbReference type="EMBL" id="PAR19738.1"/>
    </source>
</evidence>
<dbReference type="AlphaFoldDB" id="A0A271VNK4"/>
<dbReference type="SUPFAM" id="SSF53756">
    <property type="entry name" value="UDP-Glycosyltransferase/glycogen phosphorylase"/>
    <property type="match status" value="1"/>
</dbReference>
<accession>A0A271VNK4</accession>
<proteinExistence type="predicted"/>
<protein>
    <recommendedName>
        <fullName evidence="3">Capsule biosynthesis protein</fullName>
    </recommendedName>
</protein>
<dbReference type="RefSeq" id="WP_055044307.1">
    <property type="nucleotide sequence ID" value="NZ_LBGR01000011.1"/>
</dbReference>
<comment type="caution">
    <text evidence="1">The sequence shown here is derived from an EMBL/GenBank/DDBJ whole genome shotgun (WGS) entry which is preliminary data.</text>
</comment>
<gene>
    <name evidence="1" type="ORF">CGU03_15445</name>
</gene>
<evidence type="ECO:0008006" key="3">
    <source>
        <dbReference type="Google" id="ProtNLM"/>
    </source>
</evidence>
<sequence length="472" mass="52407">MKVVLHGFGTFPVFFYHLIKHSKQLNAGIDWYILLSTPHFKDVFEQLLGLGNVRVIDTSFSEARKQKAIVDAVSYPQKLVEDIAAEKRPTLNVTGSDYEIKAKWMFHQAREFMSDAQANVALVSQVEGMDGKIFIRAAQSLGIEVAVPTGLRNIGGIYFSPDECESFPDYASEGAEKYREEAERFIRQFNEKPTPAWSAIVNADEPTLDTLRAPFAKRLVNFVKYALADGSNFKLDKVRAAFLNNLPILRNAIWHLNTKRNSRLCNIYAVSELPEKFIFFPLQYTPESSINTPAAYFLDQMRAVDAVRFSMPSDYTLVVKEHPACIETRGGGLLRQLLKTPGVRVAKYNLNTAEICAKADLVVSVTGTVVMEAFILGKPSMSFAKALPSEVIGGVVALSDLAESLGVLLSPDYKISEEVKVEALAKVFNIQTKAVFTGPGIPGEPALKQSNIVRFFDGFVEHCKKQGIQCDC</sequence>
<dbReference type="EMBL" id="NMSH01000030">
    <property type="protein sequence ID" value="PAR19738.1"/>
    <property type="molecule type" value="Genomic_DNA"/>
</dbReference>
<name>A0A271VNK4_VIBMT</name>
<dbReference type="Proteomes" id="UP000216173">
    <property type="component" value="Unassembled WGS sequence"/>
</dbReference>